<feature type="transmembrane region" description="Helical" evidence="1">
    <location>
        <begin position="6"/>
        <end position="26"/>
    </location>
</feature>
<dbReference type="CDD" id="cd13921">
    <property type="entry name" value="Amicyanin"/>
    <property type="match status" value="1"/>
</dbReference>
<dbReference type="SUPFAM" id="SSF49503">
    <property type="entry name" value="Cupredoxins"/>
    <property type="match status" value="1"/>
</dbReference>
<dbReference type="InterPro" id="IPR008972">
    <property type="entry name" value="Cupredoxin"/>
</dbReference>
<dbReference type="PANTHER" id="PTHR36507:SF1">
    <property type="entry name" value="BLL1555 PROTEIN"/>
    <property type="match status" value="1"/>
</dbReference>
<evidence type="ECO:0000259" key="2">
    <source>
        <dbReference type="Pfam" id="PF13473"/>
    </source>
</evidence>
<dbReference type="AlphaFoldDB" id="A0A0G1D403"/>
<gene>
    <name evidence="3" type="ORF">UV20_C0006G0026</name>
</gene>
<dbReference type="PANTHER" id="PTHR36507">
    <property type="entry name" value="BLL1555 PROTEIN"/>
    <property type="match status" value="1"/>
</dbReference>
<organism evidence="3 4">
    <name type="scientific">Candidatus Magasanikbacteria bacterium GW2011_GWA2_42_32</name>
    <dbReference type="NCBI Taxonomy" id="1619039"/>
    <lineage>
        <taxon>Bacteria</taxon>
        <taxon>Candidatus Magasanikiibacteriota</taxon>
    </lineage>
</organism>
<name>A0A0G1D403_9BACT</name>
<comment type="caution">
    <text evidence="3">The sequence shown here is derived from an EMBL/GenBank/DDBJ whole genome shotgun (WGS) entry which is preliminary data.</text>
</comment>
<dbReference type="InterPro" id="IPR035668">
    <property type="entry name" value="Amicyanin"/>
</dbReference>
<dbReference type="InterPro" id="IPR052721">
    <property type="entry name" value="ET_Amicyanin"/>
</dbReference>
<keyword evidence="1" id="KW-0812">Transmembrane</keyword>
<dbReference type="EMBL" id="LCDO01000006">
    <property type="protein sequence ID" value="KKS56743.1"/>
    <property type="molecule type" value="Genomic_DNA"/>
</dbReference>
<sequence length="125" mass="13945">MDKKIILLITVIIVIIGGAILMKNYLKPYSLTGGKNAPINTSQIANEINIKNFTFSPATLNASIGTKVTWKQNDQANHKIVSREGIFSSNDLKTGDEFSFVFTKTGEYNYYCEIHPSMNGRIIIK</sequence>
<proteinExistence type="predicted"/>
<dbReference type="Proteomes" id="UP000034837">
    <property type="component" value="Unassembled WGS sequence"/>
</dbReference>
<keyword evidence="1" id="KW-1133">Transmembrane helix</keyword>
<dbReference type="Gene3D" id="2.60.40.420">
    <property type="entry name" value="Cupredoxins - blue copper proteins"/>
    <property type="match status" value="1"/>
</dbReference>
<accession>A0A0G1D403</accession>
<dbReference type="InterPro" id="IPR028096">
    <property type="entry name" value="EfeO_Cupredoxin"/>
</dbReference>
<dbReference type="Pfam" id="PF13473">
    <property type="entry name" value="Cupredoxin_1"/>
    <property type="match status" value="1"/>
</dbReference>
<protein>
    <submittedName>
        <fullName evidence="3">Blue (Type 1) copper domain protein</fullName>
    </submittedName>
</protein>
<evidence type="ECO:0000256" key="1">
    <source>
        <dbReference type="SAM" id="Phobius"/>
    </source>
</evidence>
<feature type="domain" description="EfeO-type cupredoxin-like" evidence="2">
    <location>
        <begin position="42"/>
        <end position="124"/>
    </location>
</feature>
<evidence type="ECO:0000313" key="4">
    <source>
        <dbReference type="Proteomes" id="UP000034837"/>
    </source>
</evidence>
<reference evidence="3 4" key="1">
    <citation type="journal article" date="2015" name="Nature">
        <title>rRNA introns, odd ribosomes, and small enigmatic genomes across a large radiation of phyla.</title>
        <authorList>
            <person name="Brown C.T."/>
            <person name="Hug L.A."/>
            <person name="Thomas B.C."/>
            <person name="Sharon I."/>
            <person name="Castelle C.J."/>
            <person name="Singh A."/>
            <person name="Wilkins M.J."/>
            <person name="Williams K.H."/>
            <person name="Banfield J.F."/>
        </authorList>
    </citation>
    <scope>NUCLEOTIDE SEQUENCE [LARGE SCALE GENOMIC DNA]</scope>
</reference>
<keyword evidence="1" id="KW-0472">Membrane</keyword>
<evidence type="ECO:0000313" key="3">
    <source>
        <dbReference type="EMBL" id="KKS56743.1"/>
    </source>
</evidence>